<organism evidence="2 3">
    <name type="scientific">Clostridium neuense</name>
    <dbReference type="NCBI Taxonomy" id="1728934"/>
    <lineage>
        <taxon>Bacteria</taxon>
        <taxon>Bacillati</taxon>
        <taxon>Bacillota</taxon>
        <taxon>Clostridia</taxon>
        <taxon>Eubacteriales</taxon>
        <taxon>Clostridiaceae</taxon>
        <taxon>Clostridium</taxon>
    </lineage>
</organism>
<feature type="transmembrane region" description="Helical" evidence="1">
    <location>
        <begin position="12"/>
        <end position="32"/>
    </location>
</feature>
<evidence type="ECO:0000313" key="3">
    <source>
        <dbReference type="Proteomes" id="UP001623592"/>
    </source>
</evidence>
<dbReference type="Pfam" id="PF09560">
    <property type="entry name" value="Spore_YunB"/>
    <property type="match status" value="1"/>
</dbReference>
<dbReference type="RefSeq" id="WP_406788402.1">
    <property type="nucleotide sequence ID" value="NZ_JBJIAA010000012.1"/>
</dbReference>
<keyword evidence="3" id="KW-1185">Reference proteome</keyword>
<name>A0ABW8TGT8_9CLOT</name>
<keyword evidence="1" id="KW-0472">Membrane</keyword>
<keyword evidence="1" id="KW-0812">Transmembrane</keyword>
<proteinExistence type="predicted"/>
<keyword evidence="1" id="KW-1133">Transmembrane helix</keyword>
<evidence type="ECO:0000313" key="2">
    <source>
        <dbReference type="EMBL" id="MFL0251751.1"/>
    </source>
</evidence>
<comment type="caution">
    <text evidence="2">The sequence shown here is derived from an EMBL/GenBank/DDBJ whole genome shotgun (WGS) entry which is preliminary data.</text>
</comment>
<evidence type="ECO:0000256" key="1">
    <source>
        <dbReference type="SAM" id="Phobius"/>
    </source>
</evidence>
<dbReference type="EMBL" id="JBJIAA010000012">
    <property type="protein sequence ID" value="MFL0251751.1"/>
    <property type="molecule type" value="Genomic_DNA"/>
</dbReference>
<dbReference type="NCBIfam" id="TIGR02832">
    <property type="entry name" value="spo_yunB"/>
    <property type="match status" value="1"/>
</dbReference>
<dbReference type="Proteomes" id="UP001623592">
    <property type="component" value="Unassembled WGS sequence"/>
</dbReference>
<accession>A0ABW8TGT8</accession>
<dbReference type="InterPro" id="IPR014197">
    <property type="entry name" value="Sporulation_prot_YunB"/>
</dbReference>
<protein>
    <submittedName>
        <fullName evidence="2">Sporulation protein YunB</fullName>
    </submittedName>
</protein>
<sequence>MTHINNKKKIKIWILIIFTFILIIFNIFLYTLDKIITPTVLAAGDIEIREKVISIINGVLISNYSNNFNYDDIIKVEKDDYGNISLIRANTLKMNKIACDVSLDVQNDIKKMGELGVRLPVGYIFKNNLLSYFGPKVTIKMEPIGNIETKYKSVFESAGINQTKLSIYVNVRTKVRIIIPTDYNDIEIKNEIPISETVIVGKVPDSAFQLDLNSAGFKLPEKDK</sequence>
<dbReference type="PIRSF" id="PIRSF021383">
    <property type="entry name" value="YunB"/>
    <property type="match status" value="1"/>
</dbReference>
<gene>
    <name evidence="2" type="primary">yunB</name>
    <name evidence="2" type="ORF">ACJDT4_15135</name>
</gene>
<reference evidence="2 3" key="1">
    <citation type="submission" date="2024-11" db="EMBL/GenBank/DDBJ databases">
        <authorList>
            <person name="Heng Y.C."/>
            <person name="Lim A.C.H."/>
            <person name="Lee J.K.Y."/>
            <person name="Kittelmann S."/>
        </authorList>
    </citation>
    <scope>NUCLEOTIDE SEQUENCE [LARGE SCALE GENOMIC DNA]</scope>
    <source>
        <strain evidence="2 3">WILCCON 0114</strain>
    </source>
</reference>